<protein>
    <submittedName>
        <fullName evidence="1">Uncharacterized protein</fullName>
    </submittedName>
</protein>
<gene>
    <name evidence="1" type="ORF">OPT61_g301</name>
</gene>
<sequence>MRAPAAAHERPNTATELILVVLILALNGAARARVRRRRAAATVDVDEGNSGREAGTGLLRGVARVRALTRHCGVVFDVVVYIINRVCGGFATVGGGGRELRGLFGRCWELDRARDVAQVVECRAESLGRVACKRAGVEAVHCVRCMAEKGAEDMAERAVIANAGGCTILCLPVAWALARALRQEKWVHQRVSFVHH</sequence>
<organism evidence="1 2">
    <name type="scientific">Boeremia exigua</name>
    <dbReference type="NCBI Taxonomy" id="749465"/>
    <lineage>
        <taxon>Eukaryota</taxon>
        <taxon>Fungi</taxon>
        <taxon>Dikarya</taxon>
        <taxon>Ascomycota</taxon>
        <taxon>Pezizomycotina</taxon>
        <taxon>Dothideomycetes</taxon>
        <taxon>Pleosporomycetidae</taxon>
        <taxon>Pleosporales</taxon>
        <taxon>Pleosporineae</taxon>
        <taxon>Didymellaceae</taxon>
        <taxon>Boeremia</taxon>
    </lineage>
</organism>
<reference evidence="1" key="1">
    <citation type="submission" date="2022-11" db="EMBL/GenBank/DDBJ databases">
        <title>Genome Sequence of Boeremia exigua.</title>
        <authorList>
            <person name="Buettner E."/>
        </authorList>
    </citation>
    <scope>NUCLEOTIDE SEQUENCE</scope>
    <source>
        <strain evidence="1">CU02</strain>
    </source>
</reference>
<comment type="caution">
    <text evidence="1">The sequence shown here is derived from an EMBL/GenBank/DDBJ whole genome shotgun (WGS) entry which is preliminary data.</text>
</comment>
<dbReference type="Proteomes" id="UP001153331">
    <property type="component" value="Unassembled WGS sequence"/>
</dbReference>
<keyword evidence="2" id="KW-1185">Reference proteome</keyword>
<proteinExistence type="predicted"/>
<evidence type="ECO:0000313" key="2">
    <source>
        <dbReference type="Proteomes" id="UP001153331"/>
    </source>
</evidence>
<evidence type="ECO:0000313" key="1">
    <source>
        <dbReference type="EMBL" id="KAJ8118769.1"/>
    </source>
</evidence>
<accession>A0ACC2IUE0</accession>
<dbReference type="EMBL" id="JAPHNI010000010">
    <property type="protein sequence ID" value="KAJ8118769.1"/>
    <property type="molecule type" value="Genomic_DNA"/>
</dbReference>
<name>A0ACC2IUE0_9PLEO</name>